<proteinExistence type="predicted"/>
<feature type="non-terminal residue" evidence="2">
    <location>
        <position position="1"/>
    </location>
</feature>
<sequence length="182" mass="20830">HVMAGKIGGKPGEEIALTDQRIHTWAYTCMTDGRILVNHAHPERGRGYYLMTPKPHSKPVFEKIECDLAKRGYLDRLSLSVDQTKICFEFQKGFKRKVPGRTLYIADFDAKSRKITNAKPFANKEGKPVWFAYPRWTRDQSSIVYHAGRALHLYELESGKTRKVSTDDGADYRYPHGEATPK</sequence>
<protein>
    <recommendedName>
        <fullName evidence="3">Dipeptidylpeptidase IV N-terminal domain-containing protein</fullName>
    </recommendedName>
</protein>
<name>A0A382VTD5_9ZZZZ</name>
<dbReference type="SUPFAM" id="SSF82171">
    <property type="entry name" value="DPP6 N-terminal domain-like"/>
    <property type="match status" value="1"/>
</dbReference>
<organism evidence="2">
    <name type="scientific">marine metagenome</name>
    <dbReference type="NCBI Taxonomy" id="408172"/>
    <lineage>
        <taxon>unclassified sequences</taxon>
        <taxon>metagenomes</taxon>
        <taxon>ecological metagenomes</taxon>
    </lineage>
</organism>
<reference evidence="2" key="1">
    <citation type="submission" date="2018-05" db="EMBL/GenBank/DDBJ databases">
        <authorList>
            <person name="Lanie J.A."/>
            <person name="Ng W.-L."/>
            <person name="Kazmierczak K.M."/>
            <person name="Andrzejewski T.M."/>
            <person name="Davidsen T.M."/>
            <person name="Wayne K.J."/>
            <person name="Tettelin H."/>
            <person name="Glass J.I."/>
            <person name="Rusch D."/>
            <person name="Podicherti R."/>
            <person name="Tsui H.-C.T."/>
            <person name="Winkler M.E."/>
        </authorList>
    </citation>
    <scope>NUCLEOTIDE SEQUENCE</scope>
</reference>
<evidence type="ECO:0008006" key="3">
    <source>
        <dbReference type="Google" id="ProtNLM"/>
    </source>
</evidence>
<evidence type="ECO:0000256" key="1">
    <source>
        <dbReference type="SAM" id="MobiDB-lite"/>
    </source>
</evidence>
<evidence type="ECO:0000313" key="2">
    <source>
        <dbReference type="EMBL" id="SVD49767.1"/>
    </source>
</evidence>
<dbReference type="AlphaFoldDB" id="A0A382VTD5"/>
<gene>
    <name evidence="2" type="ORF">METZ01_LOCUS402621</name>
</gene>
<feature type="region of interest" description="Disordered" evidence="1">
    <location>
        <begin position="163"/>
        <end position="182"/>
    </location>
</feature>
<accession>A0A382VTD5</accession>
<dbReference type="InterPro" id="IPR011042">
    <property type="entry name" value="6-blade_b-propeller_TolB-like"/>
</dbReference>
<dbReference type="EMBL" id="UINC01154465">
    <property type="protein sequence ID" value="SVD49767.1"/>
    <property type="molecule type" value="Genomic_DNA"/>
</dbReference>
<dbReference type="Gene3D" id="2.120.10.30">
    <property type="entry name" value="TolB, C-terminal domain"/>
    <property type="match status" value="1"/>
</dbReference>